<dbReference type="Proteomes" id="UP000245956">
    <property type="component" value="Unassembled WGS sequence"/>
</dbReference>
<protein>
    <submittedName>
        <fullName evidence="1">Uncharacterized protein</fullName>
    </submittedName>
</protein>
<dbReference type="AlphaFoldDB" id="A0A2U3DRZ9"/>
<gene>
    <name evidence="1" type="ORF">PCL_08371</name>
</gene>
<reference evidence="1 2" key="1">
    <citation type="journal article" date="2016" name="Front. Microbiol.">
        <title>Genome and transcriptome sequences reveal the specific parasitism of the nematophagous Purpureocillium lilacinum 36-1.</title>
        <authorList>
            <person name="Xie J."/>
            <person name="Li S."/>
            <person name="Mo C."/>
            <person name="Xiao X."/>
            <person name="Peng D."/>
            <person name="Wang G."/>
            <person name="Xiao Y."/>
        </authorList>
    </citation>
    <scope>NUCLEOTIDE SEQUENCE [LARGE SCALE GENOMIC DNA]</scope>
    <source>
        <strain evidence="1 2">36-1</strain>
    </source>
</reference>
<organism evidence="1 2">
    <name type="scientific">Purpureocillium lilacinum</name>
    <name type="common">Paecilomyces lilacinus</name>
    <dbReference type="NCBI Taxonomy" id="33203"/>
    <lineage>
        <taxon>Eukaryota</taxon>
        <taxon>Fungi</taxon>
        <taxon>Dikarya</taxon>
        <taxon>Ascomycota</taxon>
        <taxon>Pezizomycotina</taxon>
        <taxon>Sordariomycetes</taxon>
        <taxon>Hypocreomycetidae</taxon>
        <taxon>Hypocreales</taxon>
        <taxon>Ophiocordycipitaceae</taxon>
        <taxon>Purpureocillium</taxon>
    </lineage>
</organism>
<dbReference type="EMBL" id="LCWV01000040">
    <property type="protein sequence ID" value="PWI65012.1"/>
    <property type="molecule type" value="Genomic_DNA"/>
</dbReference>
<evidence type="ECO:0000313" key="2">
    <source>
        <dbReference type="Proteomes" id="UP000245956"/>
    </source>
</evidence>
<evidence type="ECO:0000313" key="1">
    <source>
        <dbReference type="EMBL" id="PWI65012.1"/>
    </source>
</evidence>
<sequence>MTTSNEHQIRIIDLTEDSIAAAVELEVIDLTRDICLEYTETSRKRPFPFNVDSAGLGTDAGLDDLEDRGLPESHADLSFYCARCNGGIEETAVLRKCGCLYCGTCNDNIVNRWRSAKYECNLTDHTKYGRHRGRKVFALDRNCPICQEGFGSGETICLECALFSEMAAKRRKLSFLLRGEIYDRRLVVDPGKQLAGAKKMLFEA</sequence>
<name>A0A2U3DRZ9_PURLI</name>
<accession>A0A2U3DRZ9</accession>
<comment type="caution">
    <text evidence="1">The sequence shown here is derived from an EMBL/GenBank/DDBJ whole genome shotgun (WGS) entry which is preliminary data.</text>
</comment>
<proteinExistence type="predicted"/>